<feature type="binding site" evidence="6">
    <location>
        <begin position="268"/>
        <end position="275"/>
    </location>
    <ligand>
        <name>FAD</name>
        <dbReference type="ChEBI" id="CHEBI:57692"/>
    </ligand>
</feature>
<evidence type="ECO:0000313" key="10">
    <source>
        <dbReference type="EMBL" id="GGO79734.1"/>
    </source>
</evidence>
<evidence type="ECO:0000256" key="3">
    <source>
        <dbReference type="ARBA" id="ARBA00022630"/>
    </source>
</evidence>
<dbReference type="GO" id="GO:0003904">
    <property type="term" value="F:deoxyribodipyrimidine photo-lyase activity"/>
    <property type="evidence" value="ECO:0007669"/>
    <property type="project" value="TreeGrafter"/>
</dbReference>
<dbReference type="InterPro" id="IPR014729">
    <property type="entry name" value="Rossmann-like_a/b/a_fold"/>
</dbReference>
<dbReference type="GO" id="GO:0003677">
    <property type="term" value="F:DNA binding"/>
    <property type="evidence" value="ECO:0007669"/>
    <property type="project" value="TreeGrafter"/>
</dbReference>
<comment type="similarity">
    <text evidence="8">Belongs to the DNA photolyase family.</text>
</comment>
<comment type="cofactor">
    <cofactor evidence="1">
        <name>(6R)-5,10-methylene-5,6,7,8-tetrahydrofolate</name>
        <dbReference type="ChEBI" id="CHEBI:15636"/>
    </cofactor>
</comment>
<dbReference type="InterPro" id="IPR006050">
    <property type="entry name" value="DNA_photolyase_N"/>
</dbReference>
<feature type="site" description="Electron transfer via tryptophanyl radical" evidence="7">
    <location>
        <position position="301"/>
    </location>
</feature>
<feature type="binding site" evidence="6">
    <location>
        <position position="219"/>
    </location>
    <ligand>
        <name>FAD</name>
        <dbReference type="ChEBI" id="CHEBI:57692"/>
    </ligand>
</feature>
<dbReference type="PANTHER" id="PTHR11455:SF9">
    <property type="entry name" value="CRYPTOCHROME CIRCADIAN CLOCK 5 ISOFORM X1"/>
    <property type="match status" value="1"/>
</dbReference>
<keyword evidence="3 6" id="KW-0285">Flavoprotein</keyword>
<dbReference type="NCBIfam" id="NF007955">
    <property type="entry name" value="PRK10674.1"/>
    <property type="match status" value="1"/>
</dbReference>
<dbReference type="GO" id="GO:0009416">
    <property type="term" value="P:response to light stimulus"/>
    <property type="evidence" value="ECO:0007669"/>
    <property type="project" value="TreeGrafter"/>
</dbReference>
<protein>
    <submittedName>
        <fullName evidence="10">Deoxyribodipyrimidine photo-lyase</fullName>
    </submittedName>
</protein>
<feature type="binding site" evidence="6">
    <location>
        <begin position="231"/>
        <end position="235"/>
    </location>
    <ligand>
        <name>FAD</name>
        <dbReference type="ChEBI" id="CHEBI:57692"/>
    </ligand>
</feature>
<feature type="binding site" evidence="6">
    <location>
        <begin position="367"/>
        <end position="369"/>
    </location>
    <ligand>
        <name>FAD</name>
        <dbReference type="ChEBI" id="CHEBI:57692"/>
    </ligand>
</feature>
<dbReference type="SUPFAM" id="SSF52425">
    <property type="entry name" value="Cryptochrome/photolyase, N-terminal domain"/>
    <property type="match status" value="1"/>
</dbReference>
<evidence type="ECO:0000256" key="1">
    <source>
        <dbReference type="ARBA" id="ARBA00001932"/>
    </source>
</evidence>
<feature type="site" description="Electron transfer via tryptophanyl radical" evidence="7">
    <location>
        <position position="354"/>
    </location>
</feature>
<feature type="domain" description="Photolyase/cryptochrome alpha/beta" evidence="9">
    <location>
        <begin position="1"/>
        <end position="133"/>
    </location>
</feature>
<comment type="caution">
    <text evidence="10">The sequence shown here is derived from an EMBL/GenBank/DDBJ whole genome shotgun (WGS) entry which is preliminary data.</text>
</comment>
<dbReference type="SUPFAM" id="SSF48173">
    <property type="entry name" value="Cryptochrome/photolyase FAD-binding domain"/>
    <property type="match status" value="1"/>
</dbReference>
<dbReference type="RefSeq" id="WP_188859939.1">
    <property type="nucleotide sequence ID" value="NZ_BMLT01000003.1"/>
</dbReference>
<accession>A0A917ZDB5</accession>
<evidence type="ECO:0000256" key="8">
    <source>
        <dbReference type="RuleBase" id="RU004182"/>
    </source>
</evidence>
<dbReference type="PANTHER" id="PTHR11455">
    <property type="entry name" value="CRYPTOCHROME"/>
    <property type="match status" value="1"/>
</dbReference>
<evidence type="ECO:0000256" key="2">
    <source>
        <dbReference type="ARBA" id="ARBA00005862"/>
    </source>
</evidence>
<dbReference type="InterPro" id="IPR002081">
    <property type="entry name" value="Cryptochrome/DNA_photolyase_1"/>
</dbReference>
<comment type="cofactor">
    <cofactor evidence="6">
        <name>FAD</name>
        <dbReference type="ChEBI" id="CHEBI:57692"/>
    </cofactor>
    <text evidence="6">Binds 1 FAD per subunit.</text>
</comment>
<name>A0A917ZDB5_9GAMM</name>
<dbReference type="GO" id="GO:0006950">
    <property type="term" value="P:response to stress"/>
    <property type="evidence" value="ECO:0007669"/>
    <property type="project" value="UniProtKB-ARBA"/>
</dbReference>
<dbReference type="Gene3D" id="3.40.50.620">
    <property type="entry name" value="HUPs"/>
    <property type="match status" value="1"/>
</dbReference>
<keyword evidence="11" id="KW-1185">Reference proteome</keyword>
<reference evidence="10 11" key="1">
    <citation type="journal article" date="2014" name="Int. J. Syst. Evol. Microbiol.">
        <title>Complete genome sequence of Corynebacterium casei LMG S-19264T (=DSM 44701T), isolated from a smear-ripened cheese.</title>
        <authorList>
            <consortium name="US DOE Joint Genome Institute (JGI-PGF)"/>
            <person name="Walter F."/>
            <person name="Albersmeier A."/>
            <person name="Kalinowski J."/>
            <person name="Ruckert C."/>
        </authorList>
    </citation>
    <scope>NUCLEOTIDE SEQUENCE [LARGE SCALE GENOMIC DNA]</scope>
    <source>
        <strain evidence="10 11">CGMCC 1.7286</strain>
    </source>
</reference>
<evidence type="ECO:0000256" key="4">
    <source>
        <dbReference type="ARBA" id="ARBA00022827"/>
    </source>
</evidence>
<dbReference type="PROSITE" id="PS51645">
    <property type="entry name" value="PHR_CRY_ALPHA_BETA"/>
    <property type="match status" value="1"/>
</dbReference>
<comment type="similarity">
    <text evidence="2">Belongs to the DNA photolyase class-1 family.</text>
</comment>
<proteinExistence type="inferred from homology"/>
<keyword evidence="4 6" id="KW-0274">FAD</keyword>
<dbReference type="InterPro" id="IPR018394">
    <property type="entry name" value="DNA_photolyase_1_CS_C"/>
</dbReference>
<evidence type="ECO:0000256" key="5">
    <source>
        <dbReference type="ARBA" id="ARBA00022991"/>
    </source>
</evidence>
<sequence length="458" mass="51555">MNLVWFRNDLRLSDNPALHQACAAGGPVLAVAVLTPQQWQAHSEAPRKLAFWRDALLSLGEDLESLGIPLRVLELATFDDCPDALLDLCRSLGARRVFFNFEYPLNERRRDIGVKQRLRAEGIVVEGFHGDLILPPGSVLSGKGEPFRVFTPFSRAWRRELLRTDFSCLPAPGRQARCELRRDSVPALGEGYDAALWPAGEQAAAARLQRFVGAGLESYGNDRDYPAIDGTSGLSPYLATGQLSARQCLSAARLGLGADWLESVWVTELIWREFYRHLLVAFPGQCRYQPFRPEVEAKIRWHHRPELFDAWCRGETGFAIVDAAMHQLLKTGWMHNRLRMLTASFLTKLLGVDWRLGCDFFMSRLIDGDFASNLGGWQWSASVGADAAPYFRIFNPARQAERFDPNDDFVCHWLPELASLSARERRDPERAAAARGLKPVIDYARARREALEAYQNAG</sequence>
<evidence type="ECO:0000313" key="11">
    <source>
        <dbReference type="Proteomes" id="UP000599578"/>
    </source>
</evidence>
<evidence type="ECO:0000259" key="9">
    <source>
        <dbReference type="PROSITE" id="PS51645"/>
    </source>
</evidence>
<dbReference type="Gene3D" id="1.10.579.10">
    <property type="entry name" value="DNA Cyclobutane Dipyrimidine Photolyase, subunit A, domain 3"/>
    <property type="match status" value="1"/>
</dbReference>
<dbReference type="InterPro" id="IPR005101">
    <property type="entry name" value="Cryptochr/Photolyase_FAD-bd"/>
</dbReference>
<gene>
    <name evidence="10" type="primary">phrB</name>
    <name evidence="10" type="ORF">GCM10011348_14760</name>
</gene>
<evidence type="ECO:0000256" key="7">
    <source>
        <dbReference type="PIRSR" id="PIRSR602081-2"/>
    </source>
</evidence>
<keyword evidence="5 8" id="KW-0157">Chromophore</keyword>
<dbReference type="Pfam" id="PF03441">
    <property type="entry name" value="FAD_binding_7"/>
    <property type="match status" value="1"/>
</dbReference>
<feature type="binding site" evidence="6">
    <location>
        <position position="265"/>
    </location>
    <ligand>
        <name>FAD</name>
        <dbReference type="ChEBI" id="CHEBI:57692"/>
    </ligand>
</feature>
<dbReference type="AlphaFoldDB" id="A0A917ZDB5"/>
<dbReference type="GO" id="GO:0006139">
    <property type="term" value="P:nucleobase-containing compound metabolic process"/>
    <property type="evidence" value="ECO:0007669"/>
    <property type="project" value="UniProtKB-ARBA"/>
</dbReference>
<dbReference type="GO" id="GO:0071949">
    <property type="term" value="F:FAD binding"/>
    <property type="evidence" value="ECO:0007669"/>
    <property type="project" value="TreeGrafter"/>
</dbReference>
<dbReference type="Proteomes" id="UP000599578">
    <property type="component" value="Unassembled WGS sequence"/>
</dbReference>
<dbReference type="PROSITE" id="PS00691">
    <property type="entry name" value="DNA_PHOTOLYASES_1_2"/>
    <property type="match status" value="1"/>
</dbReference>
<dbReference type="InterPro" id="IPR036134">
    <property type="entry name" value="Crypto/Photolyase_FAD-like_sf"/>
</dbReference>
<dbReference type="Pfam" id="PF00875">
    <property type="entry name" value="DNA_photolyase"/>
    <property type="match status" value="1"/>
</dbReference>
<dbReference type="PRINTS" id="PR00147">
    <property type="entry name" value="DNAPHOTLYASE"/>
</dbReference>
<dbReference type="Gene3D" id="1.25.40.80">
    <property type="match status" value="1"/>
</dbReference>
<dbReference type="InterPro" id="IPR036155">
    <property type="entry name" value="Crypto/Photolyase_N_sf"/>
</dbReference>
<feature type="site" description="Electron transfer via tryptophanyl radical" evidence="7">
    <location>
        <position position="377"/>
    </location>
</feature>
<evidence type="ECO:0000256" key="6">
    <source>
        <dbReference type="PIRSR" id="PIRSR602081-1"/>
    </source>
</evidence>
<organism evidence="10 11">
    <name type="scientific">Marinobacterium nitratireducens</name>
    <dbReference type="NCBI Taxonomy" id="518897"/>
    <lineage>
        <taxon>Bacteria</taxon>
        <taxon>Pseudomonadati</taxon>
        <taxon>Pseudomonadota</taxon>
        <taxon>Gammaproteobacteria</taxon>
        <taxon>Oceanospirillales</taxon>
        <taxon>Oceanospirillaceae</taxon>
        <taxon>Marinobacterium</taxon>
    </lineage>
</organism>
<dbReference type="EMBL" id="BMLT01000003">
    <property type="protein sequence ID" value="GGO79734.1"/>
    <property type="molecule type" value="Genomic_DNA"/>
</dbReference>